<dbReference type="AlphaFoldDB" id="A0A2T7NVQ8"/>
<reference evidence="2 3" key="1">
    <citation type="submission" date="2018-04" db="EMBL/GenBank/DDBJ databases">
        <title>The genome of golden apple snail Pomacea canaliculata provides insight into stress tolerance and invasive adaptation.</title>
        <authorList>
            <person name="Liu C."/>
            <person name="Liu B."/>
            <person name="Ren Y."/>
            <person name="Zhang Y."/>
            <person name="Wang H."/>
            <person name="Li S."/>
            <person name="Jiang F."/>
            <person name="Yin L."/>
            <person name="Zhang G."/>
            <person name="Qian W."/>
            <person name="Fan W."/>
        </authorList>
    </citation>
    <scope>NUCLEOTIDE SEQUENCE [LARGE SCALE GENOMIC DNA]</scope>
    <source>
        <strain evidence="2">SZHN2017</strain>
        <tissue evidence="2">Muscle</tissue>
    </source>
</reference>
<evidence type="ECO:0000313" key="3">
    <source>
        <dbReference type="Proteomes" id="UP000245119"/>
    </source>
</evidence>
<sequence length="203" mass="22967">MAATLVLLLAMSILLPSGAEKGAQDLVWLEVDYGTSDKDLSSTLQDLMNIRKILLVKELGTSKLAMVLREPDLAKLALKDVHEVLPVELFEDTTEKESLSWPSHPDISNSNLTLYKIFPGFKGQTFQQFRAELKQDIRNCGHILKNIPHRIYSSKGYMPPRYYVFINGLEDIAKICKDFVDIDGRKGIFEIEASYIQILHLAN</sequence>
<evidence type="ECO:0000313" key="2">
    <source>
        <dbReference type="EMBL" id="PVD25236.1"/>
    </source>
</evidence>
<name>A0A2T7NVQ8_POMCA</name>
<comment type="caution">
    <text evidence="2">The sequence shown here is derived from an EMBL/GenBank/DDBJ whole genome shotgun (WGS) entry which is preliminary data.</text>
</comment>
<keyword evidence="3" id="KW-1185">Reference proteome</keyword>
<feature type="signal peptide" evidence="1">
    <location>
        <begin position="1"/>
        <end position="19"/>
    </location>
</feature>
<gene>
    <name evidence="2" type="ORF">C0Q70_15734</name>
</gene>
<accession>A0A2T7NVQ8</accession>
<feature type="chain" id="PRO_5015649943" evidence="1">
    <location>
        <begin position="20"/>
        <end position="203"/>
    </location>
</feature>
<dbReference type="EMBL" id="PZQS01000009">
    <property type="protein sequence ID" value="PVD25236.1"/>
    <property type="molecule type" value="Genomic_DNA"/>
</dbReference>
<keyword evidence="1" id="KW-0732">Signal</keyword>
<proteinExistence type="predicted"/>
<dbReference type="Proteomes" id="UP000245119">
    <property type="component" value="Linkage Group LG9"/>
</dbReference>
<organism evidence="2 3">
    <name type="scientific">Pomacea canaliculata</name>
    <name type="common">Golden apple snail</name>
    <dbReference type="NCBI Taxonomy" id="400727"/>
    <lineage>
        <taxon>Eukaryota</taxon>
        <taxon>Metazoa</taxon>
        <taxon>Spiralia</taxon>
        <taxon>Lophotrochozoa</taxon>
        <taxon>Mollusca</taxon>
        <taxon>Gastropoda</taxon>
        <taxon>Caenogastropoda</taxon>
        <taxon>Architaenioglossa</taxon>
        <taxon>Ampullarioidea</taxon>
        <taxon>Ampullariidae</taxon>
        <taxon>Pomacea</taxon>
    </lineage>
</organism>
<evidence type="ECO:0000256" key="1">
    <source>
        <dbReference type="SAM" id="SignalP"/>
    </source>
</evidence>
<protein>
    <submittedName>
        <fullName evidence="2">Uncharacterized protein</fullName>
    </submittedName>
</protein>